<dbReference type="Pfam" id="PF06013">
    <property type="entry name" value="WXG100"/>
    <property type="match status" value="1"/>
</dbReference>
<protein>
    <recommendedName>
        <fullName evidence="4">WXG100 family type VII secretion target</fullName>
    </recommendedName>
</protein>
<organism evidence="2 3">
    <name type="scientific">Roseimaritima multifibrata</name>
    <dbReference type="NCBI Taxonomy" id="1930274"/>
    <lineage>
        <taxon>Bacteria</taxon>
        <taxon>Pseudomonadati</taxon>
        <taxon>Planctomycetota</taxon>
        <taxon>Planctomycetia</taxon>
        <taxon>Pirellulales</taxon>
        <taxon>Pirellulaceae</taxon>
        <taxon>Roseimaritima</taxon>
    </lineage>
</organism>
<accession>A0A517MDE3</accession>
<dbReference type="InterPro" id="IPR029013">
    <property type="entry name" value="HP0062-like_sf"/>
</dbReference>
<evidence type="ECO:0000313" key="2">
    <source>
        <dbReference type="EMBL" id="QDS92846.1"/>
    </source>
</evidence>
<dbReference type="RefSeq" id="WP_145351035.1">
    <property type="nucleotide sequence ID" value="NZ_CP036262.1"/>
</dbReference>
<gene>
    <name evidence="2" type="ORF">FF011L_15950</name>
</gene>
<dbReference type="Gene3D" id="1.10.287.850">
    <property type="entry name" value="HP0062-like domain"/>
    <property type="match status" value="1"/>
</dbReference>
<evidence type="ECO:0000313" key="3">
    <source>
        <dbReference type="Proteomes" id="UP000320672"/>
    </source>
</evidence>
<evidence type="ECO:0008006" key="4">
    <source>
        <dbReference type="Google" id="ProtNLM"/>
    </source>
</evidence>
<keyword evidence="3" id="KW-1185">Reference proteome</keyword>
<dbReference type="SUPFAM" id="SSF158414">
    <property type="entry name" value="HP0062-like"/>
    <property type="match status" value="1"/>
</dbReference>
<dbReference type="KEGG" id="rml:FF011L_15950"/>
<dbReference type="InterPro" id="IPR010310">
    <property type="entry name" value="T7SS_ESAT-6-like"/>
</dbReference>
<dbReference type="Proteomes" id="UP000320672">
    <property type="component" value="Chromosome"/>
</dbReference>
<proteinExistence type="predicted"/>
<dbReference type="AlphaFoldDB" id="A0A517MDE3"/>
<sequence>MNQAIADPDELRRFASHLRDYAEDMKQRHAALASHMHELEQTWRDEQQRKFASEFEQQLRQMNRLLAATEQHLPYLVRKADQIESYLRG</sequence>
<name>A0A517MDE3_9BACT</name>
<evidence type="ECO:0000256" key="1">
    <source>
        <dbReference type="SAM" id="Coils"/>
    </source>
</evidence>
<feature type="coiled-coil region" evidence="1">
    <location>
        <begin position="22"/>
        <end position="72"/>
    </location>
</feature>
<dbReference type="EMBL" id="CP036262">
    <property type="protein sequence ID" value="QDS92846.1"/>
    <property type="molecule type" value="Genomic_DNA"/>
</dbReference>
<keyword evidence="1" id="KW-0175">Coiled coil</keyword>
<dbReference type="OrthoDB" id="3035322at2"/>
<reference evidence="2 3" key="1">
    <citation type="submission" date="2019-02" db="EMBL/GenBank/DDBJ databases">
        <title>Deep-cultivation of Planctomycetes and their phenomic and genomic characterization uncovers novel biology.</title>
        <authorList>
            <person name="Wiegand S."/>
            <person name="Jogler M."/>
            <person name="Boedeker C."/>
            <person name="Pinto D."/>
            <person name="Vollmers J."/>
            <person name="Rivas-Marin E."/>
            <person name="Kohn T."/>
            <person name="Peeters S.H."/>
            <person name="Heuer A."/>
            <person name="Rast P."/>
            <person name="Oberbeckmann S."/>
            <person name="Bunk B."/>
            <person name="Jeske O."/>
            <person name="Meyerdierks A."/>
            <person name="Storesund J.E."/>
            <person name="Kallscheuer N."/>
            <person name="Luecker S."/>
            <person name="Lage O.M."/>
            <person name="Pohl T."/>
            <person name="Merkel B.J."/>
            <person name="Hornburger P."/>
            <person name="Mueller R.-W."/>
            <person name="Bruemmer F."/>
            <person name="Labrenz M."/>
            <person name="Spormann A.M."/>
            <person name="Op den Camp H."/>
            <person name="Overmann J."/>
            <person name="Amann R."/>
            <person name="Jetten M.S.M."/>
            <person name="Mascher T."/>
            <person name="Medema M.H."/>
            <person name="Devos D.P."/>
            <person name="Kaster A.-K."/>
            <person name="Ovreas L."/>
            <person name="Rohde M."/>
            <person name="Galperin M.Y."/>
            <person name="Jogler C."/>
        </authorList>
    </citation>
    <scope>NUCLEOTIDE SEQUENCE [LARGE SCALE GENOMIC DNA]</scope>
    <source>
        <strain evidence="2 3">FF011L</strain>
    </source>
</reference>